<dbReference type="Proteomes" id="UP001649230">
    <property type="component" value="Chromosome"/>
</dbReference>
<dbReference type="Gene3D" id="3.30.70.260">
    <property type="match status" value="1"/>
</dbReference>
<evidence type="ECO:0000256" key="2">
    <source>
        <dbReference type="ARBA" id="ARBA00022475"/>
    </source>
</evidence>
<dbReference type="InterPro" id="IPR003593">
    <property type="entry name" value="AAA+_ATPase"/>
</dbReference>
<dbReference type="Pfam" id="PF09383">
    <property type="entry name" value="NIL"/>
    <property type="match status" value="1"/>
</dbReference>
<dbReference type="SMART" id="SM00382">
    <property type="entry name" value="AAA"/>
    <property type="match status" value="1"/>
</dbReference>
<evidence type="ECO:0000256" key="3">
    <source>
        <dbReference type="ARBA" id="ARBA00022741"/>
    </source>
</evidence>
<evidence type="ECO:0000259" key="8">
    <source>
        <dbReference type="PROSITE" id="PS50893"/>
    </source>
</evidence>
<keyword evidence="6" id="KW-0029">Amino-acid transport</keyword>
<dbReference type="InterPro" id="IPR003439">
    <property type="entry name" value="ABC_transporter-like_ATP-bd"/>
</dbReference>
<keyword evidence="3" id="KW-0547">Nucleotide-binding</keyword>
<dbReference type="InterPro" id="IPR041701">
    <property type="entry name" value="MetN_ABC"/>
</dbReference>
<evidence type="ECO:0000256" key="7">
    <source>
        <dbReference type="ARBA" id="ARBA00023136"/>
    </source>
</evidence>
<accession>A0ABY3SQF8</accession>
<dbReference type="InterPro" id="IPR050086">
    <property type="entry name" value="MetN_ABC_transporter-like"/>
</dbReference>
<dbReference type="SUPFAM" id="SSF52540">
    <property type="entry name" value="P-loop containing nucleoside triphosphate hydrolases"/>
    <property type="match status" value="1"/>
</dbReference>
<keyword evidence="10" id="KW-1185">Reference proteome</keyword>
<dbReference type="InterPro" id="IPR027417">
    <property type="entry name" value="P-loop_NTPase"/>
</dbReference>
<gene>
    <name evidence="9" type="ORF">L0M14_07525</name>
</gene>
<name>A0ABY3SQF8_9BACL</name>
<evidence type="ECO:0000256" key="1">
    <source>
        <dbReference type="ARBA" id="ARBA00022448"/>
    </source>
</evidence>
<dbReference type="EMBL" id="CP090978">
    <property type="protein sequence ID" value="UJF36292.1"/>
    <property type="molecule type" value="Genomic_DNA"/>
</dbReference>
<evidence type="ECO:0000256" key="6">
    <source>
        <dbReference type="ARBA" id="ARBA00022970"/>
    </source>
</evidence>
<keyword evidence="4 9" id="KW-0067">ATP-binding</keyword>
<dbReference type="PANTHER" id="PTHR43166">
    <property type="entry name" value="AMINO ACID IMPORT ATP-BINDING PROTEIN"/>
    <property type="match status" value="1"/>
</dbReference>
<reference evidence="9 10" key="1">
    <citation type="journal article" date="2024" name="Int. J. Syst. Evol. Microbiol.">
        <title>Paenibacillus hexagrammi sp. nov., a novel bacterium isolated from the gut content of Hexagrammos agrammus.</title>
        <authorList>
            <person name="Jung H.K."/>
            <person name="Kim D.G."/>
            <person name="Zin H."/>
            <person name="Park J."/>
            <person name="Jung H."/>
            <person name="Kim Y.O."/>
            <person name="Kong H.J."/>
            <person name="Kim J.W."/>
            <person name="Kim Y.S."/>
        </authorList>
    </citation>
    <scope>NUCLEOTIDE SEQUENCE [LARGE SCALE GENOMIC DNA]</scope>
    <source>
        <strain evidence="9 10">YPD9-1</strain>
    </source>
</reference>
<keyword evidence="1" id="KW-0813">Transport</keyword>
<dbReference type="InterPro" id="IPR045865">
    <property type="entry name" value="ACT-like_dom_sf"/>
</dbReference>
<dbReference type="SMART" id="SM00930">
    <property type="entry name" value="NIL"/>
    <property type="match status" value="1"/>
</dbReference>
<keyword evidence="5" id="KW-1278">Translocase</keyword>
<sequence length="339" mass="37092">MIQIVDLQKIYDHVPGQIPAISHINLNIDQGEIFGIIGHSGAGKSTLLRCINLLERPTSGSVSIGGQEMTALDSRQLQVKRRKIGMIFQHFNLLTSATVAENIAFPLRLSGLSKAQIQSRIDELLELVGLQDHAHKYPSQLSGGQKQRVGIARALANHPDILLCDEATSALDPQTTHAILNLLLDINRKLGITIVLITHEMQVIRAICDRVAVMEKGRIVEMGQVLEVFLKPQHAVTKEFIGQLSDMDAGSEQPEAASKASTGTRVRITYIGSKTYEPILFETVKATQVSFVILQGTISSMKHIPYGQLVVELKGDAQEVDSVIAELRQKGIDVEVMSA</sequence>
<organism evidence="9 10">
    <name type="scientific">Paenibacillus hexagrammi</name>
    <dbReference type="NCBI Taxonomy" id="2908839"/>
    <lineage>
        <taxon>Bacteria</taxon>
        <taxon>Bacillati</taxon>
        <taxon>Bacillota</taxon>
        <taxon>Bacilli</taxon>
        <taxon>Bacillales</taxon>
        <taxon>Paenibacillaceae</taxon>
        <taxon>Paenibacillus</taxon>
    </lineage>
</organism>
<feature type="domain" description="ABC transporter" evidence="8">
    <location>
        <begin position="2"/>
        <end position="241"/>
    </location>
</feature>
<dbReference type="PROSITE" id="PS50893">
    <property type="entry name" value="ABC_TRANSPORTER_2"/>
    <property type="match status" value="1"/>
</dbReference>
<evidence type="ECO:0000313" key="10">
    <source>
        <dbReference type="Proteomes" id="UP001649230"/>
    </source>
</evidence>
<evidence type="ECO:0000256" key="5">
    <source>
        <dbReference type="ARBA" id="ARBA00022967"/>
    </source>
</evidence>
<dbReference type="Pfam" id="PF00005">
    <property type="entry name" value="ABC_tran"/>
    <property type="match status" value="1"/>
</dbReference>
<evidence type="ECO:0000256" key="4">
    <source>
        <dbReference type="ARBA" id="ARBA00022840"/>
    </source>
</evidence>
<evidence type="ECO:0000313" key="9">
    <source>
        <dbReference type="EMBL" id="UJF36292.1"/>
    </source>
</evidence>
<dbReference type="PROSITE" id="PS00211">
    <property type="entry name" value="ABC_TRANSPORTER_1"/>
    <property type="match status" value="1"/>
</dbReference>
<keyword evidence="7" id="KW-0472">Membrane</keyword>
<dbReference type="PANTHER" id="PTHR43166:SF30">
    <property type="entry name" value="METHIONINE IMPORT ATP-BINDING PROTEIN METN"/>
    <property type="match status" value="1"/>
</dbReference>
<proteinExistence type="predicted"/>
<keyword evidence="2" id="KW-1003">Cell membrane</keyword>
<dbReference type="InterPro" id="IPR017871">
    <property type="entry name" value="ABC_transporter-like_CS"/>
</dbReference>
<dbReference type="RefSeq" id="WP_235122845.1">
    <property type="nucleotide sequence ID" value="NZ_CP090978.1"/>
</dbReference>
<dbReference type="Gene3D" id="3.40.50.300">
    <property type="entry name" value="P-loop containing nucleotide triphosphate hydrolases"/>
    <property type="match status" value="1"/>
</dbReference>
<dbReference type="InterPro" id="IPR018449">
    <property type="entry name" value="NIL_domain"/>
</dbReference>
<dbReference type="CDD" id="cd03258">
    <property type="entry name" value="ABC_MetN_methionine_transporter"/>
    <property type="match status" value="1"/>
</dbReference>
<dbReference type="SUPFAM" id="SSF55021">
    <property type="entry name" value="ACT-like"/>
    <property type="match status" value="1"/>
</dbReference>
<protein>
    <submittedName>
        <fullName evidence="9">Methionine ABC transporter ATP-binding protein</fullName>
    </submittedName>
</protein>
<dbReference type="GO" id="GO:0005524">
    <property type="term" value="F:ATP binding"/>
    <property type="evidence" value="ECO:0007669"/>
    <property type="project" value="UniProtKB-KW"/>
</dbReference>